<accession>A0A1Y2I6X9</accession>
<comment type="similarity">
    <text evidence="1">Belongs to the peptidase S33 family.</text>
</comment>
<dbReference type="PANTHER" id="PTHR43798:SF33">
    <property type="entry name" value="HYDROLASE, PUTATIVE (AFU_ORTHOLOGUE AFUA_2G14860)-RELATED"/>
    <property type="match status" value="1"/>
</dbReference>
<dbReference type="InterPro" id="IPR000073">
    <property type="entry name" value="AB_hydrolase_1"/>
</dbReference>
<dbReference type="EMBL" id="KZ084163">
    <property type="protein sequence ID" value="OSC96895.1"/>
    <property type="molecule type" value="Genomic_DNA"/>
</dbReference>
<evidence type="ECO:0000313" key="4">
    <source>
        <dbReference type="EMBL" id="OSC96895.1"/>
    </source>
</evidence>
<sequence>MEGEVDFKAPGTDKPCKTWYKVFGDLSSGRRPLVALHGGPGAVHDYLLTLTDLTKVHGIPLVLYDQLGNGKSTHLPEKKGDATFWTDDLFIAELENLLEHLGIQDDYDLYGHSWGGMLGGRFAIRQPPGLKRLIIANAPVSIDLWIAAANRLKTELPLLLQATIDKHEAEGTTDAKEYQDAVMCFYGRYVCRVSPWPREVSRIFESIEEDPTVYSTMIGPSEFFITGSLRNWSLLGDGHLHKIKAPTLLLNGRFDEAQDSVMCPFFRDIPNVEWHTFKNSSHMPHHEERDQFMDVVSQFLLKEIPATA</sequence>
<evidence type="ECO:0000256" key="1">
    <source>
        <dbReference type="ARBA" id="ARBA00010088"/>
    </source>
</evidence>
<dbReference type="SUPFAM" id="SSF53474">
    <property type="entry name" value="alpha/beta-Hydrolases"/>
    <property type="match status" value="1"/>
</dbReference>
<dbReference type="GO" id="GO:0016020">
    <property type="term" value="C:membrane"/>
    <property type="evidence" value="ECO:0007669"/>
    <property type="project" value="TreeGrafter"/>
</dbReference>
<dbReference type="Proteomes" id="UP000193067">
    <property type="component" value="Unassembled WGS sequence"/>
</dbReference>
<dbReference type="InterPro" id="IPR002410">
    <property type="entry name" value="Peptidase_S33"/>
</dbReference>
<dbReference type="GO" id="GO:0008233">
    <property type="term" value="F:peptidase activity"/>
    <property type="evidence" value="ECO:0007669"/>
    <property type="project" value="InterPro"/>
</dbReference>
<dbReference type="OrthoDB" id="190201at2759"/>
<dbReference type="PRINTS" id="PR00793">
    <property type="entry name" value="PROAMNOPTASE"/>
</dbReference>
<gene>
    <name evidence="4" type="ORF">PYCCODRAFT_1378291</name>
</gene>
<proteinExistence type="inferred from homology"/>
<reference evidence="4 5" key="1">
    <citation type="journal article" date="2015" name="Biotechnol. Biofuels">
        <title>Enhanced degradation of softwood versus hardwood by the white-rot fungus Pycnoporus coccineus.</title>
        <authorList>
            <person name="Couturier M."/>
            <person name="Navarro D."/>
            <person name="Chevret D."/>
            <person name="Henrissat B."/>
            <person name="Piumi F."/>
            <person name="Ruiz-Duenas F.J."/>
            <person name="Martinez A.T."/>
            <person name="Grigoriev I.V."/>
            <person name="Riley R."/>
            <person name="Lipzen A."/>
            <person name="Berrin J.G."/>
            <person name="Master E.R."/>
            <person name="Rosso M.N."/>
        </authorList>
    </citation>
    <scope>NUCLEOTIDE SEQUENCE [LARGE SCALE GENOMIC DNA]</scope>
    <source>
        <strain evidence="4 5">BRFM310</strain>
    </source>
</reference>
<evidence type="ECO:0000256" key="2">
    <source>
        <dbReference type="ARBA" id="ARBA00022801"/>
    </source>
</evidence>
<feature type="domain" description="AB hydrolase-1" evidence="3">
    <location>
        <begin position="32"/>
        <end position="149"/>
    </location>
</feature>
<dbReference type="PIRSF" id="PIRSF005539">
    <property type="entry name" value="Pept_S33_TRI_F1"/>
    <property type="match status" value="1"/>
</dbReference>
<keyword evidence="5" id="KW-1185">Reference proteome</keyword>
<protein>
    <submittedName>
        <fullName evidence="4">Proline-specific peptidase</fullName>
    </submittedName>
</protein>
<dbReference type="GO" id="GO:0006508">
    <property type="term" value="P:proteolysis"/>
    <property type="evidence" value="ECO:0007669"/>
    <property type="project" value="InterPro"/>
</dbReference>
<dbReference type="Pfam" id="PF00561">
    <property type="entry name" value="Abhydrolase_1"/>
    <property type="match status" value="1"/>
</dbReference>
<dbReference type="InterPro" id="IPR050266">
    <property type="entry name" value="AB_hydrolase_sf"/>
</dbReference>
<dbReference type="NCBIfam" id="TIGR01250">
    <property type="entry name" value="pro_imino_pep_2"/>
    <property type="match status" value="1"/>
</dbReference>
<evidence type="ECO:0000313" key="5">
    <source>
        <dbReference type="Proteomes" id="UP000193067"/>
    </source>
</evidence>
<dbReference type="InterPro" id="IPR029058">
    <property type="entry name" value="AB_hydrolase_fold"/>
</dbReference>
<dbReference type="InterPro" id="IPR005945">
    <property type="entry name" value="Pro_imino_pep"/>
</dbReference>
<dbReference type="Gene3D" id="3.40.50.1820">
    <property type="entry name" value="alpha/beta hydrolase"/>
    <property type="match status" value="1"/>
</dbReference>
<organism evidence="4 5">
    <name type="scientific">Trametes coccinea (strain BRFM310)</name>
    <name type="common">Pycnoporus coccineus</name>
    <dbReference type="NCBI Taxonomy" id="1353009"/>
    <lineage>
        <taxon>Eukaryota</taxon>
        <taxon>Fungi</taxon>
        <taxon>Dikarya</taxon>
        <taxon>Basidiomycota</taxon>
        <taxon>Agaricomycotina</taxon>
        <taxon>Agaricomycetes</taxon>
        <taxon>Polyporales</taxon>
        <taxon>Polyporaceae</taxon>
        <taxon>Trametes</taxon>
    </lineage>
</organism>
<dbReference type="AlphaFoldDB" id="A0A1Y2I6X9"/>
<dbReference type="STRING" id="1353009.A0A1Y2I6X9"/>
<evidence type="ECO:0000259" key="3">
    <source>
        <dbReference type="Pfam" id="PF00561"/>
    </source>
</evidence>
<dbReference type="PANTHER" id="PTHR43798">
    <property type="entry name" value="MONOACYLGLYCEROL LIPASE"/>
    <property type="match status" value="1"/>
</dbReference>
<keyword evidence="2" id="KW-0378">Hydrolase</keyword>
<name>A0A1Y2I6X9_TRAC3</name>